<sequence>MDGETDTPRQRDLLDAETRSGGSPSAGKTVVAKGESGNVRRYDEGRLTFHYSNWGSDPKDPAKIVVTDEGRSEVEEGEEAEDRGGKGKEKHEDELPEKKSRSKKKKQEDEERGRKEEKDEKHVETVDIAG</sequence>
<feature type="compositionally biased region" description="Basic and acidic residues" evidence="1">
    <location>
        <begin position="38"/>
        <end position="47"/>
    </location>
</feature>
<feature type="compositionally biased region" description="Basic and acidic residues" evidence="1">
    <location>
        <begin position="57"/>
        <end position="74"/>
    </location>
</feature>
<feature type="compositionally biased region" description="Basic and acidic residues" evidence="1">
    <location>
        <begin position="82"/>
        <end position="99"/>
    </location>
</feature>
<feature type="compositionally biased region" description="Basic and acidic residues" evidence="1">
    <location>
        <begin position="1"/>
        <end position="18"/>
    </location>
</feature>
<dbReference type="EMBL" id="CAJPIN010130603">
    <property type="protein sequence ID" value="CAG2069348.1"/>
    <property type="molecule type" value="Genomic_DNA"/>
</dbReference>
<dbReference type="Proteomes" id="UP001153148">
    <property type="component" value="Unassembled WGS sequence"/>
</dbReference>
<comment type="caution">
    <text evidence="2">The sequence shown here is derived from an EMBL/GenBank/DDBJ whole genome shotgun (WGS) entry which is preliminary data.</text>
</comment>
<keyword evidence="3" id="KW-1185">Reference proteome</keyword>
<evidence type="ECO:0000256" key="1">
    <source>
        <dbReference type="SAM" id="MobiDB-lite"/>
    </source>
</evidence>
<proteinExistence type="predicted"/>
<gene>
    <name evidence="2" type="ORF">TPAB3V08_LOCUS16290</name>
</gene>
<accession>A0ABN7PUM1</accession>
<evidence type="ECO:0000313" key="2">
    <source>
        <dbReference type="EMBL" id="CAG2069348.1"/>
    </source>
</evidence>
<evidence type="ECO:0000313" key="3">
    <source>
        <dbReference type="Proteomes" id="UP001153148"/>
    </source>
</evidence>
<reference evidence="2" key="1">
    <citation type="submission" date="2021-03" db="EMBL/GenBank/DDBJ databases">
        <authorList>
            <person name="Tran Van P."/>
        </authorList>
    </citation>
    <scope>NUCLEOTIDE SEQUENCE</scope>
</reference>
<feature type="compositionally biased region" description="Basic and acidic residues" evidence="1">
    <location>
        <begin position="106"/>
        <end position="130"/>
    </location>
</feature>
<evidence type="ECO:0008006" key="4">
    <source>
        <dbReference type="Google" id="ProtNLM"/>
    </source>
</evidence>
<protein>
    <recommendedName>
        <fullName evidence="4">Hypervirulence associated protein TUDOR domain-containing protein</fullName>
    </recommendedName>
</protein>
<feature type="region of interest" description="Disordered" evidence="1">
    <location>
        <begin position="1"/>
        <end position="130"/>
    </location>
</feature>
<name>A0ABN7PUM1_TIMPD</name>
<feature type="non-terminal residue" evidence="2">
    <location>
        <position position="130"/>
    </location>
</feature>
<organism evidence="2 3">
    <name type="scientific">Timema podura</name>
    <name type="common">Walking stick</name>
    <dbReference type="NCBI Taxonomy" id="61482"/>
    <lineage>
        <taxon>Eukaryota</taxon>
        <taxon>Metazoa</taxon>
        <taxon>Ecdysozoa</taxon>
        <taxon>Arthropoda</taxon>
        <taxon>Hexapoda</taxon>
        <taxon>Insecta</taxon>
        <taxon>Pterygota</taxon>
        <taxon>Neoptera</taxon>
        <taxon>Polyneoptera</taxon>
        <taxon>Phasmatodea</taxon>
        <taxon>Timematodea</taxon>
        <taxon>Timematoidea</taxon>
        <taxon>Timematidae</taxon>
        <taxon>Timema</taxon>
    </lineage>
</organism>